<organism evidence="1 2">
    <name type="scientific">Cupriavidus basilensis</name>
    <dbReference type="NCBI Taxonomy" id="68895"/>
    <lineage>
        <taxon>Bacteria</taxon>
        <taxon>Pseudomonadati</taxon>
        <taxon>Pseudomonadota</taxon>
        <taxon>Betaproteobacteria</taxon>
        <taxon>Burkholderiales</taxon>
        <taxon>Burkholderiaceae</taxon>
        <taxon>Cupriavidus</taxon>
    </lineage>
</organism>
<gene>
    <name evidence="1" type="ORF">RR42_s3096</name>
</gene>
<protein>
    <submittedName>
        <fullName evidence="1">Uncharacterized protein</fullName>
    </submittedName>
</protein>
<dbReference type="Proteomes" id="UP000031843">
    <property type="component" value="Chromosome secondary"/>
</dbReference>
<name>A0A0C4YFV0_9BURK</name>
<evidence type="ECO:0000313" key="1">
    <source>
        <dbReference type="EMBL" id="AJG24677.1"/>
    </source>
</evidence>
<dbReference type="AlphaFoldDB" id="A0A0C4YFV0"/>
<dbReference type="EMBL" id="CP010537">
    <property type="protein sequence ID" value="AJG24677.1"/>
    <property type="molecule type" value="Genomic_DNA"/>
</dbReference>
<keyword evidence="2" id="KW-1185">Reference proteome</keyword>
<dbReference type="RefSeq" id="WP_236702251.1">
    <property type="nucleotide sequence ID" value="NZ_CP010537.1"/>
</dbReference>
<sequence>MKQAYLDALRDLSADARVHDYLHFFVVKRVITTLRNRRTE</sequence>
<accession>A0A0C4YFV0</accession>
<dbReference type="InterPro" id="IPR021945">
    <property type="entry name" value="DUF3562"/>
</dbReference>
<proteinExistence type="predicted"/>
<dbReference type="KEGG" id="cbw:RR42_s3096"/>
<reference evidence="1 2" key="1">
    <citation type="journal article" date="2015" name="Genome Announc.">
        <title>Complete Genome Sequence of Cupriavidus basilensis 4G11, Isolated from the Oak Ridge Field Research Center Site.</title>
        <authorList>
            <person name="Ray J."/>
            <person name="Waters R.J."/>
            <person name="Skerker J.M."/>
            <person name="Kuehl J.V."/>
            <person name="Price M.N."/>
            <person name="Huang J."/>
            <person name="Chakraborty R."/>
            <person name="Arkin A.P."/>
            <person name="Deutschbauer A."/>
        </authorList>
    </citation>
    <scope>NUCLEOTIDE SEQUENCE [LARGE SCALE GENOMIC DNA]</scope>
    <source>
        <strain evidence="1">4G11</strain>
    </source>
</reference>
<dbReference type="Pfam" id="PF12085">
    <property type="entry name" value="DUF3562"/>
    <property type="match status" value="1"/>
</dbReference>
<evidence type="ECO:0000313" key="2">
    <source>
        <dbReference type="Proteomes" id="UP000031843"/>
    </source>
</evidence>